<evidence type="ECO:0000256" key="2">
    <source>
        <dbReference type="ARBA" id="ARBA00004642"/>
    </source>
</evidence>
<dbReference type="InterPro" id="IPR011704">
    <property type="entry name" value="ATPase_dyneun-rel_AAA"/>
</dbReference>
<dbReference type="GO" id="GO:0005524">
    <property type="term" value="F:ATP binding"/>
    <property type="evidence" value="ECO:0007669"/>
    <property type="project" value="UniProtKB-KW"/>
</dbReference>
<keyword evidence="5" id="KW-0547">Nucleotide-binding</keyword>
<evidence type="ECO:0000256" key="6">
    <source>
        <dbReference type="ARBA" id="ARBA00022840"/>
    </source>
</evidence>
<dbReference type="OrthoDB" id="422220at2759"/>
<feature type="domain" description="AAA+ ATPase" evidence="9">
    <location>
        <begin position="404"/>
        <end position="532"/>
    </location>
</feature>
<feature type="domain" description="AAA+ ATPase" evidence="9">
    <location>
        <begin position="697"/>
        <end position="843"/>
    </location>
</feature>
<evidence type="ECO:0000313" key="10">
    <source>
        <dbReference type="EMBL" id="CAH1402252.1"/>
    </source>
</evidence>
<comment type="similarity">
    <text evidence="3">Belongs to the midasin family.</text>
</comment>
<protein>
    <recommendedName>
        <fullName evidence="4">Midasin</fullName>
    </recommendedName>
</protein>
<dbReference type="GO" id="GO:0016887">
    <property type="term" value="F:ATP hydrolysis activity"/>
    <property type="evidence" value="ECO:0007669"/>
    <property type="project" value="InterPro"/>
</dbReference>
<gene>
    <name evidence="10" type="ORF">NEZAVI_LOCUS11115</name>
</gene>
<dbReference type="Gene3D" id="3.40.50.300">
    <property type="entry name" value="P-loop containing nucleotide triphosphate hydrolases"/>
    <property type="match status" value="6"/>
</dbReference>
<evidence type="ECO:0000256" key="5">
    <source>
        <dbReference type="ARBA" id="ARBA00022741"/>
    </source>
</evidence>
<dbReference type="FunFam" id="3.40.50.300:FF:004102">
    <property type="entry name" value="Uncharacterized protein"/>
    <property type="match status" value="1"/>
</dbReference>
<feature type="domain" description="AAA+ ATPase" evidence="9">
    <location>
        <begin position="1009"/>
        <end position="1163"/>
    </location>
</feature>
<evidence type="ECO:0000256" key="1">
    <source>
        <dbReference type="ARBA" id="ARBA00004604"/>
    </source>
</evidence>
<name>A0A9P0MTR1_NEZVI</name>
<dbReference type="Pfam" id="PF07728">
    <property type="entry name" value="AAA_5"/>
    <property type="match status" value="6"/>
</dbReference>
<proteinExistence type="inferred from homology"/>
<feature type="domain" description="AAA+ ATPase" evidence="9">
    <location>
        <begin position="1284"/>
        <end position="1436"/>
    </location>
</feature>
<dbReference type="InterPro" id="IPR040848">
    <property type="entry name" value="AAA_lid_7"/>
</dbReference>
<dbReference type="Proteomes" id="UP001152798">
    <property type="component" value="Chromosome 5"/>
</dbReference>
<dbReference type="PANTHER" id="PTHR48103:SF2">
    <property type="entry name" value="MIDASIN"/>
    <property type="match status" value="1"/>
</dbReference>
<keyword evidence="8" id="KW-0539">Nucleus</keyword>
<dbReference type="Pfam" id="PF17867">
    <property type="entry name" value="AAA_lid_7"/>
    <property type="match status" value="3"/>
</dbReference>
<dbReference type="InterPro" id="IPR041190">
    <property type="entry name" value="Midasin_AAA_lid_5"/>
</dbReference>
<dbReference type="GO" id="GO:0000027">
    <property type="term" value="P:ribosomal large subunit assembly"/>
    <property type="evidence" value="ECO:0007669"/>
    <property type="project" value="TreeGrafter"/>
</dbReference>
<keyword evidence="7" id="KW-0143">Chaperone</keyword>
<evidence type="ECO:0000256" key="7">
    <source>
        <dbReference type="ARBA" id="ARBA00023186"/>
    </source>
</evidence>
<dbReference type="GO" id="GO:0000055">
    <property type="term" value="P:ribosomal large subunit export from nucleus"/>
    <property type="evidence" value="ECO:0007669"/>
    <property type="project" value="TreeGrafter"/>
</dbReference>
<evidence type="ECO:0000259" key="9">
    <source>
        <dbReference type="SMART" id="SM00382"/>
    </source>
</evidence>
<dbReference type="FunFam" id="3.40.50.300:FF:001384">
    <property type="entry name" value="Midasin"/>
    <property type="match status" value="1"/>
</dbReference>
<evidence type="ECO:0000256" key="8">
    <source>
        <dbReference type="ARBA" id="ARBA00023242"/>
    </source>
</evidence>
<accession>A0A9P0MTR1</accession>
<dbReference type="GO" id="GO:0005654">
    <property type="term" value="C:nucleoplasm"/>
    <property type="evidence" value="ECO:0007669"/>
    <property type="project" value="UniProtKB-SubCell"/>
</dbReference>
<dbReference type="InterPro" id="IPR027417">
    <property type="entry name" value="P-loop_NTPase"/>
</dbReference>
<dbReference type="CDD" id="cd00009">
    <property type="entry name" value="AAA"/>
    <property type="match status" value="3"/>
</dbReference>
<evidence type="ECO:0000256" key="4">
    <source>
        <dbReference type="ARBA" id="ARBA00017143"/>
    </source>
</evidence>
<dbReference type="Pfam" id="PF17865">
    <property type="entry name" value="AAA_lid_5"/>
    <property type="match status" value="1"/>
</dbReference>
<comment type="subcellular location">
    <subcellularLocation>
        <location evidence="1">Nucleus</location>
        <location evidence="1">Nucleolus</location>
    </subcellularLocation>
    <subcellularLocation>
        <location evidence="2">Nucleus</location>
        <location evidence="2">Nucleoplasm</location>
    </subcellularLocation>
</comment>
<dbReference type="SMART" id="SM00382">
    <property type="entry name" value="AAA"/>
    <property type="match status" value="5"/>
</dbReference>
<dbReference type="FunFam" id="3.40.50.300:FF:000142">
    <property type="entry name" value="Midasin"/>
    <property type="match status" value="1"/>
</dbReference>
<organism evidence="10 11">
    <name type="scientific">Nezara viridula</name>
    <name type="common">Southern green stink bug</name>
    <name type="synonym">Cimex viridulus</name>
    <dbReference type="NCBI Taxonomy" id="85310"/>
    <lineage>
        <taxon>Eukaryota</taxon>
        <taxon>Metazoa</taxon>
        <taxon>Ecdysozoa</taxon>
        <taxon>Arthropoda</taxon>
        <taxon>Hexapoda</taxon>
        <taxon>Insecta</taxon>
        <taxon>Pterygota</taxon>
        <taxon>Neoptera</taxon>
        <taxon>Paraneoptera</taxon>
        <taxon>Hemiptera</taxon>
        <taxon>Heteroptera</taxon>
        <taxon>Panheteroptera</taxon>
        <taxon>Pentatomomorpha</taxon>
        <taxon>Pentatomoidea</taxon>
        <taxon>Pentatomidae</taxon>
        <taxon>Pentatominae</taxon>
        <taxon>Nezara</taxon>
    </lineage>
</organism>
<dbReference type="InterPro" id="IPR003593">
    <property type="entry name" value="AAA+_ATPase"/>
</dbReference>
<dbReference type="EMBL" id="OV725081">
    <property type="protein sequence ID" value="CAH1402252.1"/>
    <property type="molecule type" value="Genomic_DNA"/>
</dbReference>
<keyword evidence="11" id="KW-1185">Reference proteome</keyword>
<evidence type="ECO:0000256" key="3">
    <source>
        <dbReference type="ARBA" id="ARBA00007188"/>
    </source>
</evidence>
<evidence type="ECO:0000313" key="11">
    <source>
        <dbReference type="Proteomes" id="UP001152798"/>
    </source>
</evidence>
<dbReference type="GO" id="GO:0030687">
    <property type="term" value="C:preribosome, large subunit precursor"/>
    <property type="evidence" value="ECO:0007669"/>
    <property type="project" value="TreeGrafter"/>
</dbReference>
<keyword evidence="6" id="KW-0067">ATP-binding</keyword>
<reference evidence="10" key="1">
    <citation type="submission" date="2022-01" db="EMBL/GenBank/DDBJ databases">
        <authorList>
            <person name="King R."/>
        </authorList>
    </citation>
    <scope>NUCLEOTIDE SEQUENCE</scope>
</reference>
<feature type="domain" description="AAA+ ATPase" evidence="9">
    <location>
        <begin position="73"/>
        <end position="190"/>
    </location>
</feature>
<sequence length="1648" mass="183588">MSLNKLCGKSPEEFEYTVRQIHKGFSKLSQCSQTNCSTFKMFIDSNPKKKEGCLVETKSTLHNLRKIAIGISTGKAVCLMGPVGSGKTSLISHLAMVTGRSETKDLLKVQLGEETDSKLLLGTYQCTDVPGEFVWSPGMLTKALLEGHWLLLEDIGSATSDVAALLSSLLEENSITIPGFKDRVQPTPGFHLFMTHRLVNSIQGYNRKEAYNTELLERHWVKVNLEPLTKEELTDVIQIKFPLLKTVASRMTSVFLLFSEGNHEGETTKIHYGSRLISTRDLFKWCSRAIKYFVVTSVNSTLKVLQDAIDIFCCSYSDSVARLELSGQIAALLGILKPTAEHFCLTYKPSVIITPTSCVAGRGVLARLDTVENISLKSLSEGMKYALTRTSCCLLERLAVCLSLNEPALLVGETGTGKTTTLQILAKQTGHTLVVINMNQQSDSSDLLGGYSFWVLLDEINLASAETLQCLSGLLEGSEITLLERGDEKSIPRHPNFRIMAAMNPATDFGKKDLPSGIRNRFTELFVSEHTEENDLILVVNCYLPDYPVAKVKAIVHFYLNVRKKAVEELSDGLGYRPHYSLRTLCRALVVASENKCGSMARSLYEALCLSFLTQLNASSYKIVRDMIAKTVADETDIKSILKQPIPAPTSSKEKFVSFEGYWVARGRNKLISSPNYIFTARVRRNLSDLARIVSLSSHPVLIQGETSVGKTSLIINMAEASGHKVFRINNHQHTDLQEYVGSYGVDPESGGLVFREGVLAQAMRNGDWVVLDELNLAPSEVLEALNRVLDDNRELFIPETSVTIKAHPDFRIFATQNPPGTYGGRKVLSRAFRNRFVELHFDVIPSAELEEILHLRCQMPLSYCKKLVGVMTDLQLRRKGSAAFAGKQGFITLRDLFRWGERYRRASSMDHLSYYDWDQHVAFEGYLILAGRVRKQEERDIIKNVIETRFKRVIDLNKLFTLNEETSLVTKHILEKIVAPPLPKGFEHLVWTFNLRVLAVLAAKALEFQEPLLLVGETGCGKTTICQLLAALNNQSLYSVNCHQHSESSDFLGGLRPVREKSENSMKLFEWVDGPLILAMKGGQLFLADEISLADDSVLERLNSLLEPERKLLVSEKGTSEEVEITAKSEFHFIGTMNPGGDFGKKELSPALRNRLTEIWCEGATNSDDIVNIVEHNLRSEIVFGDSQDGNTSGIGKAIVQFIDWFGNTEFGKSYRALEHFKNSCLEFLLSQANAAQGDSSVNLIFTPSLVFAKPMYTKQQTLYQAPTVLLNLLRLMRALHVSSRAVLLEGSPGVGKTSLVLLIAKLTGYQVTRINLSEQTDISDLFGADLPVEGAEAGTFAWRDGPFLSALKNGHWILLDELNLASQSVVEGLNSVLDHRGEIYIPELGRTFNVKAGNTKLFACQNPQREGGARKGLPQSFLNRFAKVFFEPFNKTDLENLMALHFPNCELNIKQLVEFHCHVSSNKSWASPGTWEFNLRDLIRWGETLSGNYDPGVAVETIYASRMPAELDRKVILNMYSELFGEKFPIKNPFSPLLLSPKKLILGDVIIPRDTGEDYYDSFNGKDDLLILRTQQRALKSLALCVKMGWMAIIVGKSGSGKTSLVHALAHLTGKKLHTIPVSSTMDTTDLLGGFEQVCISFNYQF</sequence>
<dbReference type="FunFam" id="3.40.50.300:FF:000582">
    <property type="entry name" value="Midasin"/>
    <property type="match status" value="1"/>
</dbReference>
<dbReference type="PANTHER" id="PTHR48103">
    <property type="entry name" value="MIDASIN-RELATED"/>
    <property type="match status" value="1"/>
</dbReference>
<dbReference type="SUPFAM" id="SSF52540">
    <property type="entry name" value="P-loop containing nucleoside triphosphate hydrolases"/>
    <property type="match status" value="6"/>
</dbReference>
<dbReference type="GO" id="GO:0005730">
    <property type="term" value="C:nucleolus"/>
    <property type="evidence" value="ECO:0007669"/>
    <property type="project" value="UniProtKB-SubCell"/>
</dbReference>